<gene>
    <name evidence="1" type="ORF">ACFOHJ_07220</name>
</gene>
<name>A0ABV7K9K9_9HYPH</name>
<dbReference type="Proteomes" id="UP001595583">
    <property type="component" value="Unassembled WGS sequence"/>
</dbReference>
<dbReference type="EMBL" id="JBHRTK010000009">
    <property type="protein sequence ID" value="MFC3205997.1"/>
    <property type="molecule type" value="Genomic_DNA"/>
</dbReference>
<proteinExistence type="predicted"/>
<dbReference type="InterPro" id="IPR018841">
    <property type="entry name" value="DUF2442"/>
</dbReference>
<comment type="caution">
    <text evidence="1">The sequence shown here is derived from an EMBL/GenBank/DDBJ whole genome shotgun (WGS) entry which is preliminary data.</text>
</comment>
<protein>
    <submittedName>
        <fullName evidence="1">DUF2442 domain-containing protein</fullName>
    </submittedName>
</protein>
<dbReference type="Gene3D" id="3.30.2020.40">
    <property type="entry name" value="Uncharacterised protein PF10387, DUF2442"/>
    <property type="match status" value="1"/>
</dbReference>
<accession>A0ABV7K9K9</accession>
<evidence type="ECO:0000313" key="2">
    <source>
        <dbReference type="Proteomes" id="UP001595583"/>
    </source>
</evidence>
<reference evidence="2" key="1">
    <citation type="journal article" date="2019" name="Int. J. Syst. Evol. Microbiol.">
        <title>The Global Catalogue of Microorganisms (GCM) 10K type strain sequencing project: providing services to taxonomists for standard genome sequencing and annotation.</title>
        <authorList>
            <consortium name="The Broad Institute Genomics Platform"/>
            <consortium name="The Broad Institute Genome Sequencing Center for Infectious Disease"/>
            <person name="Wu L."/>
            <person name="Ma J."/>
        </authorList>
    </citation>
    <scope>NUCLEOTIDE SEQUENCE [LARGE SCALE GENOMIC DNA]</scope>
    <source>
        <strain evidence="2">KCTC 52165</strain>
    </source>
</reference>
<organism evidence="1 2">
    <name type="scientific">Aquamicrobium soli</name>
    <dbReference type="NCBI Taxonomy" id="1811518"/>
    <lineage>
        <taxon>Bacteria</taxon>
        <taxon>Pseudomonadati</taxon>
        <taxon>Pseudomonadota</taxon>
        <taxon>Alphaproteobacteria</taxon>
        <taxon>Hyphomicrobiales</taxon>
        <taxon>Phyllobacteriaceae</taxon>
        <taxon>Aquamicrobium</taxon>
    </lineage>
</organism>
<dbReference type="Pfam" id="PF10387">
    <property type="entry name" value="DUF2442"/>
    <property type="match status" value="1"/>
</dbReference>
<sequence length="91" mass="10072">MTSLAFETDEMRPVKAWCTADEVHVGLADGRSIATPLWWYPFLGGLSQTELNEIELMYEGIWWPAADEGISVKSMFLGLKSPGAKRPRAAA</sequence>
<evidence type="ECO:0000313" key="1">
    <source>
        <dbReference type="EMBL" id="MFC3205997.1"/>
    </source>
</evidence>
<dbReference type="RefSeq" id="WP_378219813.1">
    <property type="nucleotide sequence ID" value="NZ_JBHRTK010000009.1"/>
</dbReference>
<keyword evidence="2" id="KW-1185">Reference proteome</keyword>